<evidence type="ECO:0000313" key="3">
    <source>
        <dbReference type="Proteomes" id="UP000093592"/>
    </source>
</evidence>
<evidence type="ECO:0000256" key="1">
    <source>
        <dbReference type="SAM" id="Phobius"/>
    </source>
</evidence>
<name>A0A1A2YT61_9MYCO</name>
<feature type="transmembrane region" description="Helical" evidence="1">
    <location>
        <begin position="52"/>
        <end position="73"/>
    </location>
</feature>
<proteinExistence type="predicted"/>
<evidence type="ECO:0000313" key="2">
    <source>
        <dbReference type="EMBL" id="OBI40633.1"/>
    </source>
</evidence>
<dbReference type="EMBL" id="LZKJ01000197">
    <property type="protein sequence ID" value="OBI40633.1"/>
    <property type="molecule type" value="Genomic_DNA"/>
</dbReference>
<comment type="caution">
    <text evidence="2">The sequence shown here is derived from an EMBL/GenBank/DDBJ whole genome shotgun (WGS) entry which is preliminary data.</text>
</comment>
<sequence length="74" mass="7850">MLTMLERVLDFQLTLVELVCAAVLLAVPYLAIGIAWASTHSAHFEQLHGLDLTASLLGSIALWPVLGFTGGCVA</sequence>
<keyword evidence="1" id="KW-0812">Transmembrane</keyword>
<protein>
    <submittedName>
        <fullName evidence="2">Uncharacterized protein</fullName>
    </submittedName>
</protein>
<keyword evidence="1" id="KW-0472">Membrane</keyword>
<organism evidence="2 3">
    <name type="scientific">Mycobacterium kyorinense</name>
    <dbReference type="NCBI Taxonomy" id="487514"/>
    <lineage>
        <taxon>Bacteria</taxon>
        <taxon>Bacillati</taxon>
        <taxon>Actinomycetota</taxon>
        <taxon>Actinomycetes</taxon>
        <taxon>Mycobacteriales</taxon>
        <taxon>Mycobacteriaceae</taxon>
        <taxon>Mycobacterium</taxon>
    </lineage>
</organism>
<dbReference type="AlphaFoldDB" id="A0A1A2YT61"/>
<accession>A0A1A2YT61</accession>
<dbReference type="Proteomes" id="UP000093592">
    <property type="component" value="Unassembled WGS sequence"/>
</dbReference>
<gene>
    <name evidence="2" type="ORF">A5707_09280</name>
</gene>
<feature type="transmembrane region" description="Helical" evidence="1">
    <location>
        <begin position="12"/>
        <end position="32"/>
    </location>
</feature>
<keyword evidence="1" id="KW-1133">Transmembrane helix</keyword>
<reference evidence="3" key="1">
    <citation type="submission" date="2016-06" db="EMBL/GenBank/DDBJ databases">
        <authorList>
            <person name="Sutton G."/>
            <person name="Brinkac L."/>
            <person name="Sanka R."/>
            <person name="Adams M."/>
            <person name="Lau E."/>
            <person name="Sam S."/>
            <person name="Sreng N."/>
            <person name="Him V."/>
            <person name="Kerleguer A."/>
            <person name="Cheng S."/>
        </authorList>
    </citation>
    <scope>NUCLEOTIDE SEQUENCE [LARGE SCALE GENOMIC DNA]</scope>
    <source>
        <strain evidence="3">E861</strain>
    </source>
</reference>